<dbReference type="OrthoDB" id="57034at2157"/>
<evidence type="ECO:0000256" key="3">
    <source>
        <dbReference type="ARBA" id="ARBA00022448"/>
    </source>
</evidence>
<dbReference type="GO" id="GO:0005886">
    <property type="term" value="C:plasma membrane"/>
    <property type="evidence" value="ECO:0007669"/>
    <property type="project" value="UniProtKB-SubCell"/>
</dbReference>
<keyword evidence="7 8" id="KW-0472">Membrane</keyword>
<feature type="transmembrane region" description="Helical" evidence="8">
    <location>
        <begin position="37"/>
        <end position="54"/>
    </location>
</feature>
<dbReference type="Gene3D" id="1.10.3470.10">
    <property type="entry name" value="ABC transporter involved in vitamin B12 uptake, BtuC"/>
    <property type="match status" value="1"/>
</dbReference>
<dbReference type="EMBL" id="CP000504">
    <property type="protein sequence ID" value="ABL89102.1"/>
    <property type="molecule type" value="Genomic_DNA"/>
</dbReference>
<feature type="transmembrane region" description="Helical" evidence="8">
    <location>
        <begin position="286"/>
        <end position="304"/>
    </location>
</feature>
<name>A1RVX0_PYRIL</name>
<protein>
    <submittedName>
        <fullName evidence="9">Transport system permease protein</fullName>
    </submittedName>
</protein>
<evidence type="ECO:0000256" key="1">
    <source>
        <dbReference type="ARBA" id="ARBA00004651"/>
    </source>
</evidence>
<dbReference type="Pfam" id="PF01032">
    <property type="entry name" value="FecCD"/>
    <property type="match status" value="1"/>
</dbReference>
<dbReference type="InterPro" id="IPR037294">
    <property type="entry name" value="ABC_BtuC-like"/>
</dbReference>
<dbReference type="PANTHER" id="PTHR30472">
    <property type="entry name" value="FERRIC ENTEROBACTIN TRANSPORT SYSTEM PERMEASE PROTEIN"/>
    <property type="match status" value="1"/>
</dbReference>
<dbReference type="eggNOG" id="arCOG01007">
    <property type="taxonomic scope" value="Archaea"/>
</dbReference>
<keyword evidence="5 8" id="KW-0812">Transmembrane</keyword>
<sequence>MRRLLLLAAPVLFSAELLLGPAGLDWGIVGAVRLPRALGAAVSGALLGMSGLLLQTSLRNPLADPYVLGVSGTAMLAALGSYLLWRLWGLPYVGYFLGAVVGAAVVIVGLTTLARRASLFVVLMVGILVSFVTGAALQLALLLLPPEELGYIYLGLQGNYGAYPPGLLGWAVAGASVVLLATVYLNSRHISALVHGEEAAAGLGVNVRRVSALVVAAASAGAGLAVASVGPVGFVGLLAPHMARWAAGSHRVDKILFDAAAMGAVLSLGADLAMRLLLPRDVPANVVLSIVGAPAAALLMWRYVRRV</sequence>
<evidence type="ECO:0000313" key="9">
    <source>
        <dbReference type="EMBL" id="ABL89102.1"/>
    </source>
</evidence>
<feature type="transmembrane region" description="Helical" evidence="8">
    <location>
        <begin position="163"/>
        <end position="185"/>
    </location>
</feature>
<evidence type="ECO:0000256" key="2">
    <source>
        <dbReference type="ARBA" id="ARBA00007935"/>
    </source>
</evidence>
<dbReference type="KEGG" id="pis:Pisl_1955"/>
<dbReference type="SUPFAM" id="SSF81345">
    <property type="entry name" value="ABC transporter involved in vitamin B12 uptake, BtuC"/>
    <property type="match status" value="1"/>
</dbReference>
<dbReference type="InterPro" id="IPR000522">
    <property type="entry name" value="ABC_transptr_permease_BtuC"/>
</dbReference>
<feature type="transmembrane region" description="Helical" evidence="8">
    <location>
        <begin position="66"/>
        <end position="88"/>
    </location>
</feature>
<feature type="transmembrane region" description="Helical" evidence="8">
    <location>
        <begin position="120"/>
        <end position="143"/>
    </location>
</feature>
<keyword evidence="6 8" id="KW-1133">Transmembrane helix</keyword>
<evidence type="ECO:0000256" key="4">
    <source>
        <dbReference type="ARBA" id="ARBA00022475"/>
    </source>
</evidence>
<evidence type="ECO:0000256" key="8">
    <source>
        <dbReference type="SAM" id="Phobius"/>
    </source>
</evidence>
<dbReference type="Proteomes" id="UP000002595">
    <property type="component" value="Chromosome"/>
</dbReference>
<dbReference type="AlphaFoldDB" id="A1RVX0"/>
<feature type="transmembrane region" description="Helical" evidence="8">
    <location>
        <begin position="212"/>
        <end position="235"/>
    </location>
</feature>
<feature type="transmembrane region" description="Helical" evidence="8">
    <location>
        <begin position="255"/>
        <end position="274"/>
    </location>
</feature>
<keyword evidence="10" id="KW-1185">Reference proteome</keyword>
<dbReference type="HOGENOM" id="CLU_013016_0_3_2"/>
<evidence type="ECO:0000256" key="7">
    <source>
        <dbReference type="ARBA" id="ARBA00023136"/>
    </source>
</evidence>
<proteinExistence type="inferred from homology"/>
<dbReference type="GO" id="GO:0022857">
    <property type="term" value="F:transmembrane transporter activity"/>
    <property type="evidence" value="ECO:0007669"/>
    <property type="project" value="InterPro"/>
</dbReference>
<comment type="subcellular location">
    <subcellularLocation>
        <location evidence="1">Cell membrane</location>
        <topology evidence="1">Multi-pass membrane protein</topology>
    </subcellularLocation>
</comment>
<dbReference type="PANTHER" id="PTHR30472:SF25">
    <property type="entry name" value="ABC TRANSPORTER PERMEASE PROTEIN MJ0876-RELATED"/>
    <property type="match status" value="1"/>
</dbReference>
<gene>
    <name evidence="9" type="ordered locus">Pisl_1955</name>
</gene>
<organism evidence="9 10">
    <name type="scientific">Pyrobaculum islandicum (strain DSM 4184 / JCM 9189 / GEO3)</name>
    <dbReference type="NCBI Taxonomy" id="384616"/>
    <lineage>
        <taxon>Archaea</taxon>
        <taxon>Thermoproteota</taxon>
        <taxon>Thermoprotei</taxon>
        <taxon>Thermoproteales</taxon>
        <taxon>Thermoproteaceae</taxon>
        <taxon>Pyrobaculum</taxon>
    </lineage>
</organism>
<evidence type="ECO:0000256" key="6">
    <source>
        <dbReference type="ARBA" id="ARBA00022989"/>
    </source>
</evidence>
<keyword evidence="3" id="KW-0813">Transport</keyword>
<dbReference type="STRING" id="384616.Pisl_1955"/>
<evidence type="ECO:0000256" key="5">
    <source>
        <dbReference type="ARBA" id="ARBA00022692"/>
    </source>
</evidence>
<comment type="similarity">
    <text evidence="2">Belongs to the binding-protein-dependent transport system permease family. FecCD subfamily.</text>
</comment>
<evidence type="ECO:0000313" key="10">
    <source>
        <dbReference type="Proteomes" id="UP000002595"/>
    </source>
</evidence>
<accession>A1RVX0</accession>
<feature type="transmembrane region" description="Helical" evidence="8">
    <location>
        <begin position="94"/>
        <end position="113"/>
    </location>
</feature>
<reference evidence="9" key="1">
    <citation type="submission" date="2006-12" db="EMBL/GenBank/DDBJ databases">
        <title>Complete sequence of Pyrobaculum islandicum DSM 4184.</title>
        <authorList>
            <person name="Copeland A."/>
            <person name="Lucas S."/>
            <person name="Lapidus A."/>
            <person name="Barry K."/>
            <person name="Detter J.C."/>
            <person name="Glavina del Rio T."/>
            <person name="Dalin E."/>
            <person name="Tice H."/>
            <person name="Pitluck S."/>
            <person name="Meincke L."/>
            <person name="Brettin T."/>
            <person name="Bruce D."/>
            <person name="Han C."/>
            <person name="Tapia R."/>
            <person name="Gilna P."/>
            <person name="Schmutz J."/>
            <person name="Larimer F."/>
            <person name="Land M."/>
            <person name="Hauser L."/>
            <person name="Kyrpides N."/>
            <person name="Mikhailova N."/>
            <person name="Cozen A.E."/>
            <person name="Fitz-Gibbon S.T."/>
            <person name="House C.H."/>
            <person name="Saltikov C."/>
            <person name="Lowe T."/>
            <person name="Richardson P."/>
        </authorList>
    </citation>
    <scope>NUCLEOTIDE SEQUENCE [LARGE SCALE GENOMIC DNA]</scope>
    <source>
        <strain evidence="9">DSM 4184</strain>
    </source>
</reference>
<keyword evidence="4" id="KW-1003">Cell membrane</keyword>